<dbReference type="STRING" id="4533.J3NCR3"/>
<proteinExistence type="inferred from homology"/>
<evidence type="ECO:0000256" key="8">
    <source>
        <dbReference type="ARBA" id="ARBA00022842"/>
    </source>
</evidence>
<dbReference type="InterPro" id="IPR003545">
    <property type="entry name" value="Telomerase_RT"/>
</dbReference>
<dbReference type="Gramene" id="OB12G17710.1">
    <property type="protein sequence ID" value="OB12G17710.1"/>
    <property type="gene ID" value="OB12G17710"/>
</dbReference>
<dbReference type="FunFam" id="3.30.70.2630:FF:000002">
    <property type="entry name" value="Telomerase reverse transcriptase"/>
    <property type="match status" value="1"/>
</dbReference>
<evidence type="ECO:0000256" key="9">
    <source>
        <dbReference type="ARBA" id="ARBA00022895"/>
    </source>
</evidence>
<dbReference type="InterPro" id="IPR000477">
    <property type="entry name" value="RT_dom"/>
</dbReference>
<keyword evidence="12 14" id="KW-0539">Nucleus</keyword>
<dbReference type="EnsemblPlants" id="OB12G17710.1">
    <property type="protein sequence ID" value="OB12G17710.1"/>
    <property type="gene ID" value="OB12G17710"/>
</dbReference>
<dbReference type="GO" id="GO:0070034">
    <property type="term" value="F:telomerase RNA binding"/>
    <property type="evidence" value="ECO:0007669"/>
    <property type="project" value="TreeGrafter"/>
</dbReference>
<evidence type="ECO:0000256" key="11">
    <source>
        <dbReference type="ARBA" id="ARBA00023125"/>
    </source>
</evidence>
<evidence type="ECO:0000313" key="17">
    <source>
        <dbReference type="EnsemblPlants" id="OB12G17710.1"/>
    </source>
</evidence>
<comment type="function">
    <text evidence="14">Telomerase is a ribonucleoprotein enzyme essential for the replication of chromosome termini in most eukaryotes. It elongates telomeres. It is a reverse transcriptase that adds simple sequence repeats to chromosome ends by copying a template sequence within the RNA component of the enzyme.</text>
</comment>
<dbReference type="CDD" id="cd01648">
    <property type="entry name" value="TERT"/>
    <property type="match status" value="1"/>
</dbReference>
<dbReference type="FunFam" id="1.10.357.90:FF:000002">
    <property type="entry name" value="Telomerase reverse transcriptase"/>
    <property type="match status" value="1"/>
</dbReference>
<dbReference type="EC" id="2.7.7.49" evidence="2 14"/>
<evidence type="ECO:0000256" key="1">
    <source>
        <dbReference type="ARBA" id="ARBA00008001"/>
    </source>
</evidence>
<dbReference type="GO" id="GO:0007004">
    <property type="term" value="P:telomere maintenance via telomerase"/>
    <property type="evidence" value="ECO:0007669"/>
    <property type="project" value="TreeGrafter"/>
</dbReference>
<evidence type="ECO:0000256" key="15">
    <source>
        <dbReference type="SAM" id="MobiDB-lite"/>
    </source>
</evidence>
<dbReference type="InterPro" id="IPR049139">
    <property type="entry name" value="TERT_C"/>
</dbReference>
<dbReference type="Gene3D" id="3.30.70.2630">
    <property type="match status" value="1"/>
</dbReference>
<dbReference type="GO" id="GO:0003720">
    <property type="term" value="F:telomerase activity"/>
    <property type="evidence" value="ECO:0007669"/>
    <property type="project" value="InterPro"/>
</dbReference>
<keyword evidence="10 14" id="KW-0695">RNA-directed DNA polymerase</keyword>
<keyword evidence="6 14" id="KW-0548">Nucleotidyltransferase</keyword>
<dbReference type="PANTHER" id="PTHR12066">
    <property type="entry name" value="TELOMERASE REVERSE TRANSCRIPTASE"/>
    <property type="match status" value="1"/>
</dbReference>
<reference evidence="17" key="2">
    <citation type="submission" date="2013-04" db="UniProtKB">
        <authorList>
            <consortium name="EnsemblPlants"/>
        </authorList>
    </citation>
    <scope>IDENTIFICATION</scope>
</reference>
<keyword evidence="7 14" id="KW-0479">Metal-binding</keyword>
<evidence type="ECO:0000256" key="7">
    <source>
        <dbReference type="ARBA" id="ARBA00022723"/>
    </source>
</evidence>
<evidence type="ECO:0000259" key="16">
    <source>
        <dbReference type="PROSITE" id="PS50878"/>
    </source>
</evidence>
<accession>J3NCR3</accession>
<comment type="catalytic activity">
    <reaction evidence="13 14">
        <text>DNA(n) + a 2'-deoxyribonucleoside 5'-triphosphate = DNA(n+1) + diphosphate</text>
        <dbReference type="Rhea" id="RHEA:22508"/>
        <dbReference type="Rhea" id="RHEA-COMP:17339"/>
        <dbReference type="Rhea" id="RHEA-COMP:17340"/>
        <dbReference type="ChEBI" id="CHEBI:33019"/>
        <dbReference type="ChEBI" id="CHEBI:61560"/>
        <dbReference type="ChEBI" id="CHEBI:173112"/>
        <dbReference type="EC" id="2.7.7.49"/>
    </reaction>
</comment>
<dbReference type="Pfam" id="PF12009">
    <property type="entry name" value="Telomerase_RBD"/>
    <property type="match status" value="1"/>
</dbReference>
<comment type="subcellular location">
    <subcellularLocation>
        <location evidence="14">Nucleus</location>
    </subcellularLocation>
    <subcellularLocation>
        <location evidence="14">Chromosome</location>
        <location evidence="14">Telomere</location>
    </subcellularLocation>
</comment>
<dbReference type="Gene3D" id="1.10.357.90">
    <property type="match status" value="1"/>
</dbReference>
<keyword evidence="4 14" id="KW-0158">Chromosome</keyword>
<keyword evidence="18" id="KW-1185">Reference proteome</keyword>
<evidence type="ECO:0000256" key="14">
    <source>
        <dbReference type="RuleBase" id="RU365061"/>
    </source>
</evidence>
<dbReference type="PROSITE" id="PS50878">
    <property type="entry name" value="RT_POL"/>
    <property type="match status" value="1"/>
</dbReference>
<keyword evidence="8 14" id="KW-0460">Magnesium</keyword>
<sequence length="1254" mass="144012">MPRRRRRRRPESGGRVPPELRLAYGARALPLGRAILSLLPSPRQGEPSCSACRGRAVSGCLACCRWEHLLRDGDPVSYRRLVTRAVCAVAADDRSAPPPPSYTPGNSGHSQARLVREMIKLIVANQSCTSKNVLCNGLREGGQTICISDLVSSSSWNILLHRIGDLLMCYLLRHTSIFLCVKKNDYFQVSGVPLNVVMRNPIFATTVARKRQAQTTKAKCHTCYLWKSVDMGESISTCDDSSNSGVYSSVRSTCKIVAQQSPEKRGSIRTESNDPEGCNWPQFPSDVRSAECFSCYTQNPRKRKRLYSWQRRNRKKQLYYLDGSSEEWSKLKSRHFNMSNWLLEDPAGKMNYQAQSFEPTVDNTSLARRNVDNSLEIKEMNADILSSEKSPHSVFDIKGLQGLSCHHSMPEVQYQSTCPQVGLSSSLHLNTFSNCFNCIISSASKCVSLDSLIPRNGIFYNRRTTYSVFHCKHILNKRKRPDALSFVKHIFGVNGCCASFLKCNCHESTIRMSNRLCCWLPKLMKNLIRNSKRCQYKKLFLKHCSVKSKVGSDVIKNDGKVHCSLGGEYCYQSFSQLEAYSTHQQVVSFVWAVLKRIIPEPLLGNSDGKRLLRINIWKFIKLRRFETFQLSDCIGELKVSHYSWLANIEFSDCFGPALIGKQTGSSCAEEQKEKNLLHCWISWLFSDIVIPVLRTYFYVTERESKRYDIFYYPKSVWRNLTVNAIASLNRRNFRILRGEPRKAARRLNCSSRVRFLPKINDIRPLVNLRAKSKDATLNKCHLIMKKLRDEKPEMFGSSVFDYNNVHQNLSQFISSTRSQLRKKLKVYIVVADVSKAFDCVSHDMVIKIIDDAFKCDEYAVRKCAKVICNRAKNALYHFDSNASIGNGNSIYDFSIQLSSSGGIFVDQGAVSRIQKEDIRHLLYEQVKCNILKIGQKYYLQQVGIAQGSKLSPNLCSLYYGHLENSVLSKFLHDSKLNAAEAVSEPEFLLMRFIDDFIFISFSMKHARNFLNRMGRGFVFYNCYMNDRKYGFNFCAGNSEPSSNRIYRGDDGVPFMPWSGLLINCETLEIQADYTRYLDVTIISTITVKMDFSTKYIHSKLCHYMRPKCHPIFYDSNINSPGTVRVNIYQAFLLCAMKFHCYIRSIPNTNVTTLELLQVIKRTFRYMHSLILRRMQDVELNYNVHPVLKLRRKEAIWLGLTAYIRVLQQKQSRYKDLLTLLTAELGKYRHLGHECDTLRYAVDDSHSSMFWKFKF</sequence>
<dbReference type="OMA" id="SYKAVQW"/>
<dbReference type="GeneID" id="102717485"/>
<dbReference type="GO" id="GO:0000333">
    <property type="term" value="C:telomerase catalytic core complex"/>
    <property type="evidence" value="ECO:0007669"/>
    <property type="project" value="TreeGrafter"/>
</dbReference>
<dbReference type="Pfam" id="PF21399">
    <property type="entry name" value="TERT_C"/>
    <property type="match status" value="1"/>
</dbReference>
<dbReference type="PANTHER" id="PTHR12066:SF0">
    <property type="entry name" value="TELOMERASE REVERSE TRANSCRIPTASE"/>
    <property type="match status" value="1"/>
</dbReference>
<comment type="similarity">
    <text evidence="1 14">Belongs to the reverse transcriptase family. Telomerase subfamily.</text>
</comment>
<evidence type="ECO:0000256" key="10">
    <source>
        <dbReference type="ARBA" id="ARBA00022918"/>
    </source>
</evidence>
<feature type="region of interest" description="Disordered" evidence="15">
    <location>
        <begin position="261"/>
        <end position="280"/>
    </location>
</feature>
<evidence type="ECO:0000256" key="5">
    <source>
        <dbReference type="ARBA" id="ARBA00022679"/>
    </source>
</evidence>
<dbReference type="GO" id="GO:0046872">
    <property type="term" value="F:metal ion binding"/>
    <property type="evidence" value="ECO:0007669"/>
    <property type="project" value="UniProtKB-KW"/>
</dbReference>
<dbReference type="PRINTS" id="PR01365">
    <property type="entry name" value="TELOMERASERT"/>
</dbReference>
<evidence type="ECO:0000256" key="12">
    <source>
        <dbReference type="ARBA" id="ARBA00023242"/>
    </source>
</evidence>
<dbReference type="RefSeq" id="XP_006664505.1">
    <property type="nucleotide sequence ID" value="XM_006664442.3"/>
</dbReference>
<dbReference type="HOGENOM" id="CLU_001996_1_0_1"/>
<dbReference type="GO" id="GO:0042162">
    <property type="term" value="F:telomeric DNA binding"/>
    <property type="evidence" value="ECO:0007669"/>
    <property type="project" value="TreeGrafter"/>
</dbReference>
<dbReference type="Gene3D" id="1.10.132.70">
    <property type="match status" value="1"/>
</dbReference>
<dbReference type="SUPFAM" id="SSF56672">
    <property type="entry name" value="DNA/RNA polymerases"/>
    <property type="match status" value="1"/>
</dbReference>
<dbReference type="InterPro" id="IPR021891">
    <property type="entry name" value="Telomerase_RBD"/>
</dbReference>
<dbReference type="InterPro" id="IPR043502">
    <property type="entry name" value="DNA/RNA_pol_sf"/>
</dbReference>
<evidence type="ECO:0000256" key="4">
    <source>
        <dbReference type="ARBA" id="ARBA00022454"/>
    </source>
</evidence>
<dbReference type="AlphaFoldDB" id="J3NCR3"/>
<dbReference type="Proteomes" id="UP000006038">
    <property type="component" value="Chromosome 12"/>
</dbReference>
<keyword evidence="11" id="KW-0238">DNA-binding</keyword>
<evidence type="ECO:0000256" key="6">
    <source>
        <dbReference type="ARBA" id="ARBA00022695"/>
    </source>
</evidence>
<dbReference type="GO" id="GO:0000781">
    <property type="term" value="C:chromosome, telomeric region"/>
    <property type="evidence" value="ECO:0007669"/>
    <property type="project" value="UniProtKB-SubCell"/>
</dbReference>
<evidence type="ECO:0000256" key="2">
    <source>
        <dbReference type="ARBA" id="ARBA00012493"/>
    </source>
</evidence>
<feature type="compositionally biased region" description="Basic and acidic residues" evidence="15">
    <location>
        <begin position="262"/>
        <end position="272"/>
    </location>
</feature>
<dbReference type="eggNOG" id="KOG1005">
    <property type="taxonomic scope" value="Eukaryota"/>
</dbReference>
<keyword evidence="9 14" id="KW-0779">Telomere</keyword>
<dbReference type="OrthoDB" id="289721at2759"/>
<reference evidence="17" key="1">
    <citation type="journal article" date="2013" name="Nat. Commun.">
        <title>Whole-genome sequencing of Oryza brachyantha reveals mechanisms underlying Oryza genome evolution.</title>
        <authorList>
            <person name="Chen J."/>
            <person name="Huang Q."/>
            <person name="Gao D."/>
            <person name="Wang J."/>
            <person name="Lang Y."/>
            <person name="Liu T."/>
            <person name="Li B."/>
            <person name="Bai Z."/>
            <person name="Luis Goicoechea J."/>
            <person name="Liang C."/>
            <person name="Chen C."/>
            <person name="Zhang W."/>
            <person name="Sun S."/>
            <person name="Liao Y."/>
            <person name="Zhang X."/>
            <person name="Yang L."/>
            <person name="Song C."/>
            <person name="Wang M."/>
            <person name="Shi J."/>
            <person name="Liu G."/>
            <person name="Liu J."/>
            <person name="Zhou H."/>
            <person name="Zhou W."/>
            <person name="Yu Q."/>
            <person name="An N."/>
            <person name="Chen Y."/>
            <person name="Cai Q."/>
            <person name="Wang B."/>
            <person name="Liu B."/>
            <person name="Min J."/>
            <person name="Huang Y."/>
            <person name="Wu H."/>
            <person name="Li Z."/>
            <person name="Zhang Y."/>
            <person name="Yin Y."/>
            <person name="Song W."/>
            <person name="Jiang J."/>
            <person name="Jackson S.A."/>
            <person name="Wing R.A."/>
            <person name="Wang J."/>
            <person name="Chen M."/>
        </authorList>
    </citation>
    <scope>NUCLEOTIDE SEQUENCE [LARGE SCALE GENOMIC DNA]</scope>
    <source>
        <strain evidence="17">cv. IRGC 101232</strain>
    </source>
</reference>
<dbReference type="KEGG" id="obr:102717485"/>
<protein>
    <recommendedName>
        <fullName evidence="3 14">Telomerase reverse transcriptase</fullName>
        <ecNumber evidence="2 14">2.7.7.49</ecNumber>
    </recommendedName>
    <alternativeName>
        <fullName evidence="14">Telomerase catalytic subunit</fullName>
    </alternativeName>
</protein>
<evidence type="ECO:0000313" key="18">
    <source>
        <dbReference type="Proteomes" id="UP000006038"/>
    </source>
</evidence>
<dbReference type="Gene3D" id="1.10.10.1970">
    <property type="entry name" value="TERT catalytic subunit-like"/>
    <property type="match status" value="1"/>
</dbReference>
<name>J3NCR3_ORYBR</name>
<dbReference type="SMART" id="SM00975">
    <property type="entry name" value="Telomerase_RBD"/>
    <property type="match status" value="1"/>
</dbReference>
<organism evidence="17">
    <name type="scientific">Oryza brachyantha</name>
    <name type="common">malo sina</name>
    <dbReference type="NCBI Taxonomy" id="4533"/>
    <lineage>
        <taxon>Eukaryota</taxon>
        <taxon>Viridiplantae</taxon>
        <taxon>Streptophyta</taxon>
        <taxon>Embryophyta</taxon>
        <taxon>Tracheophyta</taxon>
        <taxon>Spermatophyta</taxon>
        <taxon>Magnoliopsida</taxon>
        <taxon>Liliopsida</taxon>
        <taxon>Poales</taxon>
        <taxon>Poaceae</taxon>
        <taxon>BOP clade</taxon>
        <taxon>Oryzoideae</taxon>
        <taxon>Oryzeae</taxon>
        <taxon>Oryzinae</taxon>
        <taxon>Oryza</taxon>
    </lineage>
</organism>
<gene>
    <name evidence="17" type="primary">LOC102717485</name>
</gene>
<feature type="domain" description="Reverse transcriptase" evidence="16">
    <location>
        <begin position="737"/>
        <end position="1062"/>
    </location>
</feature>
<evidence type="ECO:0000256" key="13">
    <source>
        <dbReference type="ARBA" id="ARBA00048173"/>
    </source>
</evidence>
<keyword evidence="5 14" id="KW-0808">Transferase</keyword>
<evidence type="ECO:0000256" key="3">
    <source>
        <dbReference type="ARBA" id="ARBA00016182"/>
    </source>
</evidence>